<keyword evidence="3" id="KW-1185">Reference proteome</keyword>
<feature type="transmembrane region" description="Helical" evidence="1">
    <location>
        <begin position="127"/>
        <end position="143"/>
    </location>
</feature>
<evidence type="ECO:0000313" key="3">
    <source>
        <dbReference type="Proteomes" id="UP001589870"/>
    </source>
</evidence>
<name>A0ABV6U374_9ACTN</name>
<feature type="transmembrane region" description="Helical" evidence="1">
    <location>
        <begin position="155"/>
        <end position="177"/>
    </location>
</feature>
<reference evidence="2 3" key="1">
    <citation type="submission" date="2024-09" db="EMBL/GenBank/DDBJ databases">
        <authorList>
            <person name="Sun Q."/>
            <person name="Mori K."/>
        </authorList>
    </citation>
    <scope>NUCLEOTIDE SEQUENCE [LARGE SCALE GENOMIC DNA]</scope>
    <source>
        <strain evidence="2 3">TBRC 1851</strain>
    </source>
</reference>
<feature type="transmembrane region" description="Helical" evidence="1">
    <location>
        <begin position="21"/>
        <end position="43"/>
    </location>
</feature>
<feature type="transmembrane region" description="Helical" evidence="1">
    <location>
        <begin position="103"/>
        <end position="121"/>
    </location>
</feature>
<keyword evidence="1" id="KW-0472">Membrane</keyword>
<dbReference type="RefSeq" id="WP_394301096.1">
    <property type="nucleotide sequence ID" value="NZ_JBHMQT010000018.1"/>
</dbReference>
<accession>A0ABV6U374</accession>
<organism evidence="2 3">
    <name type="scientific">Sphaerimonospora cavernae</name>
    <dbReference type="NCBI Taxonomy" id="1740611"/>
    <lineage>
        <taxon>Bacteria</taxon>
        <taxon>Bacillati</taxon>
        <taxon>Actinomycetota</taxon>
        <taxon>Actinomycetes</taxon>
        <taxon>Streptosporangiales</taxon>
        <taxon>Streptosporangiaceae</taxon>
        <taxon>Sphaerimonospora</taxon>
    </lineage>
</organism>
<gene>
    <name evidence="2" type="ORF">ACFHYQ_11460</name>
</gene>
<evidence type="ECO:0000313" key="2">
    <source>
        <dbReference type="EMBL" id="MFC0862910.1"/>
    </source>
</evidence>
<evidence type="ECO:0000256" key="1">
    <source>
        <dbReference type="SAM" id="Phobius"/>
    </source>
</evidence>
<sequence length="336" mass="36628">MAYGSRDLPARPRRGRVAPRNMEWLLAVLPAFPLVLLVLRLWYAGRQDTQTLLLLVQHVSPLSLLSSALIPGLWIIPGVVLVLRVLSALYLVSARRSSLLVRVADRIPDWVLVVAVAVALLAWQLRFLPTLLMLTLAVLGLTVRERGHGRFAVRFVGVVLPLLAAVVCYALLAPAIVDAVHEGDRVTLLLAMPPGLSALLTGPVPRAFAWVISHGVALLVALVLPVVVGVVFLRVPVLPLVAVETTGEDGLPPVIVGYTITVDDRMTTFLSTDGIVRFVDNDHLGFQTLCPDPAEIPNSRVDLRGWYVEESMISWLAPERATTTDDPRCQGRRTSS</sequence>
<feature type="transmembrane region" description="Helical" evidence="1">
    <location>
        <begin position="63"/>
        <end position="91"/>
    </location>
</feature>
<protein>
    <submittedName>
        <fullName evidence="2">Uncharacterized protein</fullName>
    </submittedName>
</protein>
<dbReference type="Proteomes" id="UP001589870">
    <property type="component" value="Unassembled WGS sequence"/>
</dbReference>
<feature type="transmembrane region" description="Helical" evidence="1">
    <location>
        <begin position="207"/>
        <end position="233"/>
    </location>
</feature>
<proteinExistence type="predicted"/>
<dbReference type="EMBL" id="JBHMQT010000018">
    <property type="protein sequence ID" value="MFC0862910.1"/>
    <property type="molecule type" value="Genomic_DNA"/>
</dbReference>
<keyword evidence="1" id="KW-1133">Transmembrane helix</keyword>
<keyword evidence="1" id="KW-0812">Transmembrane</keyword>
<comment type="caution">
    <text evidence="2">The sequence shown here is derived from an EMBL/GenBank/DDBJ whole genome shotgun (WGS) entry which is preliminary data.</text>
</comment>